<keyword evidence="1" id="KW-0678">Repressor</keyword>
<organism evidence="11 12">
    <name type="scientific">Shewanella frigidimarina (strain NCIMB 400)</name>
    <dbReference type="NCBI Taxonomy" id="318167"/>
    <lineage>
        <taxon>Bacteria</taxon>
        <taxon>Pseudomonadati</taxon>
        <taxon>Pseudomonadota</taxon>
        <taxon>Gammaproteobacteria</taxon>
        <taxon>Alteromonadales</taxon>
        <taxon>Shewanellaceae</taxon>
        <taxon>Shewanella</taxon>
    </lineage>
</organism>
<dbReference type="NCBIfam" id="TIGR02018">
    <property type="entry name" value="his_ut_repres"/>
    <property type="match status" value="1"/>
</dbReference>
<dbReference type="KEGG" id="sfr:Sfri_3954"/>
<dbReference type="GO" id="GO:0045892">
    <property type="term" value="P:negative regulation of DNA-templated transcription"/>
    <property type="evidence" value="ECO:0007669"/>
    <property type="project" value="UniProtKB-UniRule"/>
</dbReference>
<dbReference type="PROSITE" id="PS50949">
    <property type="entry name" value="HTH_GNTR"/>
    <property type="match status" value="1"/>
</dbReference>
<dbReference type="GO" id="GO:0006547">
    <property type="term" value="P:L-histidine metabolic process"/>
    <property type="evidence" value="ECO:0007669"/>
    <property type="project" value="UniProtKB-UniRule"/>
</dbReference>
<protein>
    <recommendedName>
        <fullName evidence="8 9">Histidine utilization repressor</fullName>
    </recommendedName>
</protein>
<dbReference type="PANTHER" id="PTHR44846:SF16">
    <property type="entry name" value="TRANSCRIPTIONAL REGULATOR PHNF-RELATED"/>
    <property type="match status" value="1"/>
</dbReference>
<dbReference type="eggNOG" id="COG2188">
    <property type="taxonomic scope" value="Bacteria"/>
</dbReference>
<dbReference type="SUPFAM" id="SSF64288">
    <property type="entry name" value="Chorismate lyase-like"/>
    <property type="match status" value="1"/>
</dbReference>
<name>Q07W35_SHEFN</name>
<dbReference type="HOGENOM" id="CLU_063236_0_0_6"/>
<dbReference type="CDD" id="cd07377">
    <property type="entry name" value="WHTH_GntR"/>
    <property type="match status" value="1"/>
</dbReference>
<evidence type="ECO:0000256" key="5">
    <source>
        <dbReference type="ARBA" id="ARBA00023163"/>
    </source>
</evidence>
<dbReference type="Gene3D" id="3.40.1410.10">
    <property type="entry name" value="Chorismate lyase-like"/>
    <property type="match status" value="1"/>
</dbReference>
<dbReference type="InterPro" id="IPR050679">
    <property type="entry name" value="Bact_HTH_transcr_reg"/>
</dbReference>
<dbReference type="Pfam" id="PF07702">
    <property type="entry name" value="UTRA"/>
    <property type="match status" value="1"/>
</dbReference>
<dbReference type="PRINTS" id="PR00035">
    <property type="entry name" value="HTHGNTR"/>
</dbReference>
<keyword evidence="2" id="KW-0369">Histidine metabolism</keyword>
<dbReference type="InterPro" id="IPR036390">
    <property type="entry name" value="WH_DNA-bd_sf"/>
</dbReference>
<dbReference type="EMBL" id="CP000447">
    <property type="protein sequence ID" value="ABI73779.1"/>
    <property type="molecule type" value="Genomic_DNA"/>
</dbReference>
<comment type="pathway">
    <text evidence="7">Amino-acid degradation; L-histidine degradation into L-glutamate [regulation].</text>
</comment>
<dbReference type="PANTHER" id="PTHR44846">
    <property type="entry name" value="MANNOSYL-D-GLYCERATE TRANSPORT/METABOLISM SYSTEM REPRESSOR MNGR-RELATED"/>
    <property type="match status" value="1"/>
</dbReference>
<keyword evidence="4" id="KW-0238">DNA-binding</keyword>
<dbReference type="InterPro" id="IPR011663">
    <property type="entry name" value="UTRA"/>
</dbReference>
<accession>Q07W35</accession>
<feature type="domain" description="HTH gntR-type" evidence="10">
    <location>
        <begin position="15"/>
        <end position="83"/>
    </location>
</feature>
<keyword evidence="5" id="KW-0804">Transcription</keyword>
<dbReference type="InterPro" id="IPR036388">
    <property type="entry name" value="WH-like_DNA-bd_sf"/>
</dbReference>
<evidence type="ECO:0000256" key="3">
    <source>
        <dbReference type="ARBA" id="ARBA00023015"/>
    </source>
</evidence>
<evidence type="ECO:0000313" key="11">
    <source>
        <dbReference type="EMBL" id="ABI73779.1"/>
    </source>
</evidence>
<evidence type="ECO:0000256" key="8">
    <source>
        <dbReference type="ARBA" id="ARBA00071620"/>
    </source>
</evidence>
<dbReference type="GO" id="GO:0003677">
    <property type="term" value="F:DNA binding"/>
    <property type="evidence" value="ECO:0007669"/>
    <property type="project" value="UniProtKB-UniRule"/>
</dbReference>
<gene>
    <name evidence="11" type="ordered locus">Sfri_3954</name>
</gene>
<comment type="function">
    <text evidence="6">Repressor which binds to the hutP region in the histidine utilization (hut) operon. It blocks the expression of all the hut genes in the absence of inducer.</text>
</comment>
<dbReference type="SUPFAM" id="SSF46785">
    <property type="entry name" value="Winged helix' DNA-binding domain"/>
    <property type="match status" value="1"/>
</dbReference>
<evidence type="ECO:0000259" key="10">
    <source>
        <dbReference type="PROSITE" id="PS50949"/>
    </source>
</evidence>
<evidence type="ECO:0000256" key="6">
    <source>
        <dbReference type="ARBA" id="ARBA00058362"/>
    </source>
</evidence>
<dbReference type="InterPro" id="IPR000524">
    <property type="entry name" value="Tscrpt_reg_HTH_GntR"/>
</dbReference>
<keyword evidence="3" id="KW-0805">Transcription regulation</keyword>
<dbReference type="FunFam" id="1.10.10.10:FF:000079">
    <property type="entry name" value="GntR family transcriptional regulator"/>
    <property type="match status" value="1"/>
</dbReference>
<dbReference type="Proteomes" id="UP000000684">
    <property type="component" value="Chromosome"/>
</dbReference>
<evidence type="ECO:0000256" key="7">
    <source>
        <dbReference type="ARBA" id="ARBA00060686"/>
    </source>
</evidence>
<evidence type="ECO:0000256" key="2">
    <source>
        <dbReference type="ARBA" id="ARBA00022808"/>
    </source>
</evidence>
<dbReference type="GO" id="GO:0003700">
    <property type="term" value="F:DNA-binding transcription factor activity"/>
    <property type="evidence" value="ECO:0007669"/>
    <property type="project" value="UniProtKB-UniRule"/>
</dbReference>
<dbReference type="FunFam" id="3.40.1410.10:FF:000004">
    <property type="entry name" value="Histidine utilization repressor"/>
    <property type="match status" value="1"/>
</dbReference>
<dbReference type="Pfam" id="PF00392">
    <property type="entry name" value="GntR"/>
    <property type="match status" value="1"/>
</dbReference>
<dbReference type="InterPro" id="IPR028978">
    <property type="entry name" value="Chorismate_lyase_/UTRA_dom_sf"/>
</dbReference>
<dbReference type="InterPro" id="IPR010248">
    <property type="entry name" value="His_ut_repres"/>
</dbReference>
<dbReference type="Gene3D" id="1.10.10.10">
    <property type="entry name" value="Winged helix-like DNA-binding domain superfamily/Winged helix DNA-binding domain"/>
    <property type="match status" value="1"/>
</dbReference>
<dbReference type="SMART" id="SM00345">
    <property type="entry name" value="HTH_GNTR"/>
    <property type="match status" value="1"/>
</dbReference>
<dbReference type="STRING" id="318167.Sfri_3954"/>
<reference evidence="11 12" key="1">
    <citation type="submission" date="2006-08" db="EMBL/GenBank/DDBJ databases">
        <title>Complete sequence of Shewanella frigidimarina NCIMB 400.</title>
        <authorList>
            <consortium name="US DOE Joint Genome Institute"/>
            <person name="Copeland A."/>
            <person name="Lucas S."/>
            <person name="Lapidus A."/>
            <person name="Barry K."/>
            <person name="Detter J.C."/>
            <person name="Glavina del Rio T."/>
            <person name="Hammon N."/>
            <person name="Israni S."/>
            <person name="Dalin E."/>
            <person name="Tice H."/>
            <person name="Pitluck S."/>
            <person name="Fredrickson J.K."/>
            <person name="Kolker E."/>
            <person name="McCuel L.A."/>
            <person name="DiChristina T."/>
            <person name="Nealson K.H."/>
            <person name="Newman D."/>
            <person name="Tiedje J.M."/>
            <person name="Zhou J."/>
            <person name="Romine M.F."/>
            <person name="Culley D.E."/>
            <person name="Serres M."/>
            <person name="Chertkov O."/>
            <person name="Brettin T."/>
            <person name="Bruce D."/>
            <person name="Han C."/>
            <person name="Tapia R."/>
            <person name="Gilna P."/>
            <person name="Schmutz J."/>
            <person name="Larimer F."/>
            <person name="Land M."/>
            <person name="Hauser L."/>
            <person name="Kyrpides N."/>
            <person name="Mikhailova N."/>
            <person name="Richardson P."/>
        </authorList>
    </citation>
    <scope>NUCLEOTIDE SEQUENCE [LARGE SCALE GENOMIC DNA]</scope>
    <source>
        <strain evidence="11 12">NCIMB 400</strain>
    </source>
</reference>
<evidence type="ECO:0000256" key="4">
    <source>
        <dbReference type="ARBA" id="ARBA00023125"/>
    </source>
</evidence>
<dbReference type="AlphaFoldDB" id="Q07W35"/>
<evidence type="ECO:0000313" key="12">
    <source>
        <dbReference type="Proteomes" id="UP000000684"/>
    </source>
</evidence>
<proteinExistence type="predicted"/>
<dbReference type="SMART" id="SM00866">
    <property type="entry name" value="UTRA"/>
    <property type="match status" value="1"/>
</dbReference>
<evidence type="ECO:0000256" key="9">
    <source>
        <dbReference type="NCBIfam" id="TIGR02018"/>
    </source>
</evidence>
<evidence type="ECO:0000256" key="1">
    <source>
        <dbReference type="ARBA" id="ARBA00022491"/>
    </source>
</evidence>
<keyword evidence="12" id="KW-1185">Reference proteome</keyword>
<sequence>MTLLSKKPRAADMAQAKFAQIKQFILSRIETGEWQENDRVPSENQLTELFACSRMTARRALTELVESGVLERTQGVGTFVAGLKSQSSLLAIRNIADEIKDRGHGYSVNQLELTQIEASTAVANALGLELGSPVFYSVLVHCEQGLPLQVEERYVNPLLVPDYLQQDFSSHTPHEYLSAVAPLTEAKHTVEAIMANELLQQRLAIAATEPCLQILRRTWSRQGVVSFARLVHPGSKFKLGGHLTFAR</sequence>